<reference evidence="2" key="1">
    <citation type="journal article" date="2023" name="Int. J. Mol. Sci.">
        <title>Metagenomics Revealed a New Genus 'Candidatus Thiocaldithrix dubininis' gen. nov., sp. nov. and a New Species 'Candidatus Thiothrix putei' sp. nov. in the Family Thiotrichaceae, Some Members of Which Have Traits of Both Na+- and H+-Motive Energetics.</title>
        <authorList>
            <person name="Ravin N.V."/>
            <person name="Muntyan M.S."/>
            <person name="Smolyakov D.D."/>
            <person name="Rudenko T.S."/>
            <person name="Beletsky A.V."/>
            <person name="Mardanov A.V."/>
            <person name="Grabovich M.Y."/>
        </authorList>
    </citation>
    <scope>NUCLEOTIDE SEQUENCE</scope>
    <source>
        <strain evidence="2">GKL-01</strain>
    </source>
</reference>
<name>A0AA95HAX1_9GAMM</name>
<accession>A0AA95HAX1</accession>
<dbReference type="CDD" id="cd06532">
    <property type="entry name" value="Glyco_transf_25"/>
    <property type="match status" value="1"/>
</dbReference>
<feature type="domain" description="Glycosyl transferase family 25" evidence="1">
    <location>
        <begin position="2"/>
        <end position="165"/>
    </location>
</feature>
<dbReference type="EMBL" id="CP124755">
    <property type="protein sequence ID" value="WGZ91869.1"/>
    <property type="molecule type" value="Genomic_DNA"/>
</dbReference>
<evidence type="ECO:0000259" key="1">
    <source>
        <dbReference type="Pfam" id="PF01755"/>
    </source>
</evidence>
<gene>
    <name evidence="2" type="ORF">QJT80_05160</name>
</gene>
<sequence length="254" mass="29139">MKIYIINLLKATERRIFQEQQMQTLGLIDNVEFLEAISVDNLENIHPNLLMGWERPLRLAELACYQSHLHAWQKVLNTQTPALILEDDALLASNIKDLLDTLENIKHYNYITLETRNRKKLLGKAVPLTNNYSISRLYQDRTGAAAYILYPLGAKILVDKAEKTSPALADAFISSTYELNAYQIEPAAAIQIDQCENYNILAPISVYSFISTENKNSKKSFLRRRLIAQLKIAKRFLQKILCSNRRYVSLSSNF</sequence>
<evidence type="ECO:0000313" key="2">
    <source>
        <dbReference type="EMBL" id="WGZ91869.1"/>
    </source>
</evidence>
<protein>
    <submittedName>
        <fullName evidence="2">Glycosyltransferase family 25 protein</fullName>
    </submittedName>
</protein>
<dbReference type="InterPro" id="IPR002654">
    <property type="entry name" value="Glyco_trans_25"/>
</dbReference>
<dbReference type="AlphaFoldDB" id="A0AA95HAX1"/>
<proteinExistence type="predicted"/>
<organism evidence="2">
    <name type="scientific">Candidatus Thiocaldithrix dubininis</name>
    <dbReference type="NCBI Taxonomy" id="3080823"/>
    <lineage>
        <taxon>Bacteria</taxon>
        <taxon>Pseudomonadati</taxon>
        <taxon>Pseudomonadota</taxon>
        <taxon>Gammaproteobacteria</taxon>
        <taxon>Thiotrichales</taxon>
        <taxon>Thiotrichaceae</taxon>
        <taxon>Candidatus Thiocaldithrix</taxon>
    </lineage>
</organism>
<dbReference type="KEGG" id="tdu:QJT80_05160"/>
<dbReference type="Pfam" id="PF01755">
    <property type="entry name" value="Glyco_transf_25"/>
    <property type="match status" value="1"/>
</dbReference>
<dbReference type="Proteomes" id="UP001300672">
    <property type="component" value="Chromosome"/>
</dbReference>
<reference evidence="2" key="2">
    <citation type="submission" date="2023-04" db="EMBL/GenBank/DDBJ databases">
        <authorList>
            <person name="Beletskiy A.V."/>
            <person name="Mardanov A.V."/>
            <person name="Ravin N.V."/>
        </authorList>
    </citation>
    <scope>NUCLEOTIDE SEQUENCE</scope>
    <source>
        <strain evidence="2">GKL-01</strain>
    </source>
</reference>